<accession>A0ACB7Z6G4</accession>
<dbReference type="EMBL" id="CM037154">
    <property type="protein sequence ID" value="KAH7861304.1"/>
    <property type="molecule type" value="Genomic_DNA"/>
</dbReference>
<evidence type="ECO:0000313" key="2">
    <source>
        <dbReference type="Proteomes" id="UP000828048"/>
    </source>
</evidence>
<evidence type="ECO:0000313" key="1">
    <source>
        <dbReference type="EMBL" id="KAH7861304.1"/>
    </source>
</evidence>
<sequence length="962" mass="108989">MYQWRKFEFFEEKFAGKCSVPDDVDGDISCCSSGRGKIIVGCENGTVSLLDRGLKFNYGFQAHSSSVLFLQQLKQRNFLVTVGEDEQISPQLSSMCLKVFDLNKMQAEGTSTSTPECVQILRIFTNQYPEAKITSFLVLEEAPPILLIAIGLDNGCIYGIKGDIARERIKRFKLVVASHIDKSQSSITGMGFRVDGQATQLFAVTPTSVSLFNLQTEPYSRNTLDQIGCNTAVAMTDRSQELMIGRDEAVYFYEVDGRGPCWAFEGEKKFLGWFRGYLLCVIADHRSGKNTFNVYDLKNRLIAHSLVTKEVSQMLCEWGNIILIMADKSALCIGEKDMESKLDMLFKKNLYTVAINLVQSQQADAAATAEVLRKYGDHLYSKQEYDEAMAQYINTIGHLEPSYVIQKFLDAQRIHNLTNYLEKLHEKGLASKDHTTLLLNCYTKLKDVEKLNVFIKREDGVGEHKFDVETAIRVCRAANYHEHAMYVAKKAGRHEWYLKILLEDLGSYEEALQYISSLDPSQAGVTIKEYGKILIEHKPDDTIEILMRLCTEDGELAKRGSSSGLYTSMLPSPVDFLNIFIHHPESLMNFLEQYTNKVKDSPAQVEIHNTLLELYLSNDLNFPLLSQVNIDEHTSSTSERPSVSVVISRPKANGKLSADQKDLNREMDHRERLQKGLRLLKTAWPSDLEHPLYDVDLAIILCEMNEFKEGLLYLYEKMKLFKEVMACYMQAHDHEGLIACCKRLGDSGKGGDPSLWADVLKYFGELGEDCSKEVKEVLTYIERDDILPPIIVLQTLSRNPCLTLSVIKDYIARKLEQESKLIEDDRRAIDKYQEETLAMRKEIQDLRTNARIFQLSKCTACTFTLDLPAVHFMCMHSFHLRCLGDNEKECPECAPEYRSVLEMKRSLEQNSKDQDQFFNKVKNSKDGFSVIAEYFGKGIISKTRIGGNGTLGAGNTSSGSGF</sequence>
<proteinExistence type="predicted"/>
<comment type="caution">
    <text evidence="1">The sequence shown here is derived from an EMBL/GenBank/DDBJ whole genome shotgun (WGS) entry which is preliminary data.</text>
</comment>
<gene>
    <name evidence="1" type="ORF">Vadar_024374</name>
</gene>
<reference evidence="1 2" key="1">
    <citation type="journal article" date="2021" name="Hortic Res">
        <title>High-quality reference genome and annotation aids understanding of berry development for evergreen blueberry (Vaccinium darrowii).</title>
        <authorList>
            <person name="Yu J."/>
            <person name="Hulse-Kemp A.M."/>
            <person name="Babiker E."/>
            <person name="Staton M."/>
        </authorList>
    </citation>
    <scope>NUCLEOTIDE SEQUENCE [LARGE SCALE GENOMIC DNA]</scope>
    <source>
        <strain evidence="2">cv. NJ 8807/NJ 8810</strain>
        <tissue evidence="1">Young leaf</tissue>
    </source>
</reference>
<dbReference type="Proteomes" id="UP000828048">
    <property type="component" value="Chromosome 4"/>
</dbReference>
<organism evidence="1 2">
    <name type="scientific">Vaccinium darrowii</name>
    <dbReference type="NCBI Taxonomy" id="229202"/>
    <lineage>
        <taxon>Eukaryota</taxon>
        <taxon>Viridiplantae</taxon>
        <taxon>Streptophyta</taxon>
        <taxon>Embryophyta</taxon>
        <taxon>Tracheophyta</taxon>
        <taxon>Spermatophyta</taxon>
        <taxon>Magnoliopsida</taxon>
        <taxon>eudicotyledons</taxon>
        <taxon>Gunneridae</taxon>
        <taxon>Pentapetalae</taxon>
        <taxon>asterids</taxon>
        <taxon>Ericales</taxon>
        <taxon>Ericaceae</taxon>
        <taxon>Vaccinioideae</taxon>
        <taxon>Vaccinieae</taxon>
        <taxon>Vaccinium</taxon>
    </lineage>
</organism>
<protein>
    <submittedName>
        <fullName evidence="1">Uncharacterized protein</fullName>
    </submittedName>
</protein>
<keyword evidence="2" id="KW-1185">Reference proteome</keyword>
<name>A0ACB7Z6G4_9ERIC</name>